<reference evidence="1 2" key="1">
    <citation type="submission" date="2017-03" db="EMBL/GenBank/DDBJ databases">
        <title>Isolation of Levoglucosan Utilizing Bacteria.</title>
        <authorList>
            <person name="Arya A.S."/>
        </authorList>
    </citation>
    <scope>NUCLEOTIDE SEQUENCE [LARGE SCALE GENOMIC DNA]</scope>
    <source>
        <strain evidence="1 2">MEC069</strain>
    </source>
</reference>
<dbReference type="OrthoDB" id="5326008at2"/>
<comment type="caution">
    <text evidence="1">The sequence shown here is derived from an EMBL/GenBank/DDBJ whole genome shotgun (WGS) entry which is preliminary data.</text>
</comment>
<evidence type="ECO:0000313" key="1">
    <source>
        <dbReference type="EMBL" id="TFE83021.1"/>
    </source>
</evidence>
<proteinExistence type="predicted"/>
<protein>
    <submittedName>
        <fullName evidence="1">Peptidase</fullName>
    </submittedName>
</protein>
<accession>A0A4Y8PQ78</accession>
<sequence length="210" mass="24022">MKLNELQGSYDAVFSLGQNCLPAMQMEKNNLRPFAGVLDWMISDDLADVNRLLRCRFYGMMDLPNMRIVGYDGSGTNLMVKDEKFNVTSVHDFPISRNTLQHLATYPEFMQKLNRRIHRFLGQLATAKRLLFVRMHATEADTRELQALLSAMCAGEFHILVVNYTQVEGIVEQPWAIDNVCAVEVPYSAIWNYNGSDSLWKTMFEGVMLV</sequence>
<dbReference type="AlphaFoldDB" id="A0A4Y8PQ78"/>
<name>A0A4Y8PQ78_9BACL</name>
<keyword evidence="2" id="KW-1185">Reference proteome</keyword>
<evidence type="ECO:0000313" key="2">
    <source>
        <dbReference type="Proteomes" id="UP000298246"/>
    </source>
</evidence>
<dbReference type="RefSeq" id="WP_134757542.1">
    <property type="nucleotide sequence ID" value="NZ_MYFO02000002.1"/>
</dbReference>
<dbReference type="InterPro" id="IPR014903">
    <property type="entry name" value="DUF1796"/>
</dbReference>
<dbReference type="EMBL" id="MYFO01000060">
    <property type="protein sequence ID" value="TFE83021.1"/>
    <property type="molecule type" value="Genomic_DNA"/>
</dbReference>
<dbReference type="Proteomes" id="UP000298246">
    <property type="component" value="Unassembled WGS sequence"/>
</dbReference>
<organism evidence="1 2">
    <name type="scientific">Paenibacillus athensensis</name>
    <dbReference type="NCBI Taxonomy" id="1967502"/>
    <lineage>
        <taxon>Bacteria</taxon>
        <taxon>Bacillati</taxon>
        <taxon>Bacillota</taxon>
        <taxon>Bacilli</taxon>
        <taxon>Bacillales</taxon>
        <taxon>Paenibacillaceae</taxon>
        <taxon>Paenibacillus</taxon>
    </lineage>
</organism>
<gene>
    <name evidence="1" type="ORF">B5M42_23985</name>
</gene>
<dbReference type="Pfam" id="PF08795">
    <property type="entry name" value="DUF1796"/>
    <property type="match status" value="1"/>
</dbReference>